<feature type="domain" description="Mce/MlaD" evidence="3">
    <location>
        <begin position="43"/>
        <end position="120"/>
    </location>
</feature>
<reference evidence="4" key="1">
    <citation type="submission" date="2022-10" db="EMBL/GenBank/DDBJ databases">
        <authorList>
            <person name="Botero Cardona J."/>
        </authorList>
    </citation>
    <scope>NUCLEOTIDE SEQUENCE</scope>
    <source>
        <strain evidence="4">LMG 31819</strain>
        <strain evidence="5">R-53529</strain>
    </source>
</reference>
<dbReference type="EMBL" id="CAMXCS010000006">
    <property type="protein sequence ID" value="CAI3954547.1"/>
    <property type="molecule type" value="Genomic_DNA"/>
</dbReference>
<keyword evidence="2" id="KW-0472">Membrane</keyword>
<dbReference type="AlphaFoldDB" id="A0A9W4TMR4"/>
<evidence type="ECO:0000313" key="4">
    <source>
        <dbReference type="EMBL" id="CAI3950458.1"/>
    </source>
</evidence>
<dbReference type="Proteomes" id="UP001154255">
    <property type="component" value="Unassembled WGS sequence"/>
</dbReference>
<evidence type="ECO:0000313" key="7">
    <source>
        <dbReference type="Proteomes" id="UP001154259"/>
    </source>
</evidence>
<dbReference type="EMBL" id="CAMXCM010000005">
    <property type="protein sequence ID" value="CAI3950458.1"/>
    <property type="molecule type" value="Genomic_DNA"/>
</dbReference>
<evidence type="ECO:0000313" key="6">
    <source>
        <dbReference type="Proteomes" id="UP001154255"/>
    </source>
</evidence>
<keyword evidence="2" id="KW-0812">Transmembrane</keyword>
<dbReference type="NCBIfam" id="TIGR04430">
    <property type="entry name" value="OM_asym_MlaD"/>
    <property type="match status" value="1"/>
</dbReference>
<sequence length="174" mass="18500">MVVTSSKNTRQVFELITGFVVIAAFLTSVVFAIIGHGQSKDSGYPLKASFEHIDGLSVGSDVKLAGVTIGQVTHEKVNPKDFKATVTFTVRPDVRLPVDTAAVITSDSLLGGKYIDLSPGGDDAVLKPEQFLSHTQGSISLQELLSKFIFSVTDNKTKSDNKSTGEAAPSSKLE</sequence>
<feature type="transmembrane region" description="Helical" evidence="2">
    <location>
        <begin position="12"/>
        <end position="34"/>
    </location>
</feature>
<dbReference type="GO" id="GO:0015914">
    <property type="term" value="P:phospholipid transport"/>
    <property type="evidence" value="ECO:0007669"/>
    <property type="project" value="InterPro"/>
</dbReference>
<evidence type="ECO:0000256" key="2">
    <source>
        <dbReference type="SAM" id="Phobius"/>
    </source>
</evidence>
<comment type="caution">
    <text evidence="4">The sequence shown here is derived from an EMBL/GenBank/DDBJ whole genome shotgun (WGS) entry which is preliminary data.</text>
</comment>
<accession>A0A9W4TMR4</accession>
<dbReference type="PANTHER" id="PTHR33371">
    <property type="entry name" value="INTERMEMBRANE PHOSPHOLIPID TRANSPORT SYSTEM BINDING PROTEIN MLAD-RELATED"/>
    <property type="match status" value="1"/>
</dbReference>
<protein>
    <submittedName>
        <fullName evidence="4 5">Periplasmic subunit MlaD of the ABC-type intermembrane phospholipid transporter Mla (MlaD)</fullName>
    </submittedName>
</protein>
<dbReference type="Pfam" id="PF02470">
    <property type="entry name" value="MlaD"/>
    <property type="match status" value="1"/>
</dbReference>
<keyword evidence="7" id="KW-1185">Reference proteome</keyword>
<proteinExistence type="predicted"/>
<dbReference type="RefSeq" id="WP_271790334.1">
    <property type="nucleotide sequence ID" value="NZ_CAMXCJ010000006.1"/>
</dbReference>
<dbReference type="InterPro" id="IPR052336">
    <property type="entry name" value="MlaD_Phospholipid_Transporter"/>
</dbReference>
<evidence type="ECO:0000259" key="3">
    <source>
        <dbReference type="Pfam" id="PF02470"/>
    </source>
</evidence>
<keyword evidence="2" id="KW-1133">Transmembrane helix</keyword>
<dbReference type="PANTHER" id="PTHR33371:SF4">
    <property type="entry name" value="INTERMEMBRANE PHOSPHOLIPID TRANSPORT SYSTEM BINDING PROTEIN MLAD"/>
    <property type="match status" value="1"/>
</dbReference>
<evidence type="ECO:0000256" key="1">
    <source>
        <dbReference type="SAM" id="MobiDB-lite"/>
    </source>
</evidence>
<gene>
    <name evidence="5" type="ORF">R53529_LOCUS1910</name>
    <name evidence="4" type="ORF">R53530_LOCUS1792</name>
</gene>
<name>A0A9W4TMR4_9PROT</name>
<feature type="region of interest" description="Disordered" evidence="1">
    <location>
        <begin position="155"/>
        <end position="174"/>
    </location>
</feature>
<dbReference type="InterPro" id="IPR030970">
    <property type="entry name" value="ABC_MlaD"/>
</dbReference>
<dbReference type="InterPro" id="IPR003399">
    <property type="entry name" value="Mce/MlaD"/>
</dbReference>
<organism evidence="4 6">
    <name type="scientific">Commensalibacter communis</name>
    <dbReference type="NCBI Taxonomy" id="2972786"/>
    <lineage>
        <taxon>Bacteria</taxon>
        <taxon>Pseudomonadati</taxon>
        <taxon>Pseudomonadota</taxon>
        <taxon>Alphaproteobacteria</taxon>
        <taxon>Acetobacterales</taxon>
        <taxon>Acetobacteraceae</taxon>
    </lineage>
</organism>
<dbReference type="Proteomes" id="UP001154259">
    <property type="component" value="Unassembled WGS sequence"/>
</dbReference>
<evidence type="ECO:0000313" key="5">
    <source>
        <dbReference type="EMBL" id="CAI3954547.1"/>
    </source>
</evidence>